<feature type="transmembrane region" description="Helical" evidence="1">
    <location>
        <begin position="100"/>
        <end position="125"/>
    </location>
</feature>
<dbReference type="AlphaFoldDB" id="A0A326UR37"/>
<protein>
    <recommendedName>
        <fullName evidence="4">DUF4190 domain-containing protein</fullName>
    </recommendedName>
</protein>
<keyword evidence="1" id="KW-0812">Transmembrane</keyword>
<sequence>MTTRPIKPHAAYRQIQPVRHEPLEVHNLLWNRAPATPPVRSSYVAPDANQYHILFTGLVLGIFSIAASIFPVCGLPMALAGLVLSLLGRRIGAFQKLASWSLLLAIIGCTLSLLNIGVMLGIYVLTYL</sequence>
<keyword evidence="1" id="KW-0472">Membrane</keyword>
<feature type="transmembrane region" description="Helical" evidence="1">
    <location>
        <begin position="58"/>
        <end position="88"/>
    </location>
</feature>
<name>A0A326UR37_THEHA</name>
<reference evidence="2 3" key="1">
    <citation type="submission" date="2018-06" db="EMBL/GenBank/DDBJ databases">
        <title>Genomic Encyclopedia of Archaeal and Bacterial Type Strains, Phase II (KMG-II): from individual species to whole genera.</title>
        <authorList>
            <person name="Goeker M."/>
        </authorList>
    </citation>
    <scope>NUCLEOTIDE SEQUENCE [LARGE SCALE GENOMIC DNA]</scope>
    <source>
        <strain evidence="2 3">ATCC BAA-1881</strain>
    </source>
</reference>
<evidence type="ECO:0000313" key="2">
    <source>
        <dbReference type="EMBL" id="PZW36469.1"/>
    </source>
</evidence>
<dbReference type="EMBL" id="QKUF01000001">
    <property type="protein sequence ID" value="PZW36469.1"/>
    <property type="molecule type" value="Genomic_DNA"/>
</dbReference>
<organism evidence="2 3">
    <name type="scientific">Thermosporothrix hazakensis</name>
    <dbReference type="NCBI Taxonomy" id="644383"/>
    <lineage>
        <taxon>Bacteria</taxon>
        <taxon>Bacillati</taxon>
        <taxon>Chloroflexota</taxon>
        <taxon>Ktedonobacteria</taxon>
        <taxon>Ktedonobacterales</taxon>
        <taxon>Thermosporotrichaceae</taxon>
        <taxon>Thermosporothrix</taxon>
    </lineage>
</organism>
<proteinExistence type="predicted"/>
<comment type="caution">
    <text evidence="2">The sequence shown here is derived from an EMBL/GenBank/DDBJ whole genome shotgun (WGS) entry which is preliminary data.</text>
</comment>
<dbReference type="Proteomes" id="UP000248806">
    <property type="component" value="Unassembled WGS sequence"/>
</dbReference>
<dbReference type="RefSeq" id="WP_111318740.1">
    <property type="nucleotide sequence ID" value="NZ_BIFX01000001.1"/>
</dbReference>
<keyword evidence="1" id="KW-1133">Transmembrane helix</keyword>
<keyword evidence="3" id="KW-1185">Reference proteome</keyword>
<evidence type="ECO:0000313" key="3">
    <source>
        <dbReference type="Proteomes" id="UP000248806"/>
    </source>
</evidence>
<gene>
    <name evidence="2" type="ORF">EI42_00643</name>
</gene>
<accession>A0A326UR37</accession>
<evidence type="ECO:0008006" key="4">
    <source>
        <dbReference type="Google" id="ProtNLM"/>
    </source>
</evidence>
<evidence type="ECO:0000256" key="1">
    <source>
        <dbReference type="SAM" id="Phobius"/>
    </source>
</evidence>